<evidence type="ECO:0000313" key="3">
    <source>
        <dbReference type="Proteomes" id="UP000032141"/>
    </source>
</evidence>
<dbReference type="STRING" id="109376.A0A0D3BYW4"/>
<reference evidence="2" key="2">
    <citation type="submission" date="2015-03" db="UniProtKB">
        <authorList>
            <consortium name="EnsemblPlants"/>
        </authorList>
    </citation>
    <scope>IDENTIFICATION</scope>
</reference>
<evidence type="ECO:0000313" key="2">
    <source>
        <dbReference type="EnsemblPlants" id="Bo4g129670.1"/>
    </source>
</evidence>
<sequence>MTKKLSGGFTYQELEGCLKLLPPEELENLNILERKESSSLVKKLVYLTVTDPSSHVSETVSVHIGFFNENGGFRISDEDKKFMRGCQIVVSTCAFGGGNNLYQPIGMSKASTQKVCYFAFWDDVTLPTQEAEGRKIRILF</sequence>
<dbReference type="PANTHER" id="PTHR12956:SF17">
    <property type="entry name" value="OS01G0749100 PROTEIN"/>
    <property type="match status" value="1"/>
</dbReference>
<name>A0A0D3BYW4_BRAOL</name>
<keyword evidence="3" id="KW-1185">Reference proteome</keyword>
<proteinExistence type="predicted"/>
<dbReference type="PANTHER" id="PTHR12956">
    <property type="entry name" value="ALKALINE CERAMIDASE-RELATED"/>
    <property type="match status" value="1"/>
</dbReference>
<organism evidence="2 3">
    <name type="scientific">Brassica oleracea var. oleracea</name>
    <dbReference type="NCBI Taxonomy" id="109376"/>
    <lineage>
        <taxon>Eukaryota</taxon>
        <taxon>Viridiplantae</taxon>
        <taxon>Streptophyta</taxon>
        <taxon>Embryophyta</taxon>
        <taxon>Tracheophyta</taxon>
        <taxon>Spermatophyta</taxon>
        <taxon>Magnoliopsida</taxon>
        <taxon>eudicotyledons</taxon>
        <taxon>Gunneridae</taxon>
        <taxon>Pentapetalae</taxon>
        <taxon>rosids</taxon>
        <taxon>malvids</taxon>
        <taxon>Brassicales</taxon>
        <taxon>Brassicaceae</taxon>
        <taxon>Brassiceae</taxon>
        <taxon>Brassica</taxon>
    </lineage>
</organism>
<dbReference type="InterPro" id="IPR048354">
    <property type="entry name" value="TOD1_MUCI70_glycTrfase_dom"/>
</dbReference>
<dbReference type="HOGENOM" id="CLU_1837895_0_0_1"/>
<protein>
    <recommendedName>
        <fullName evidence="1">TOD1/MUCI70 glycosyltransferase-like domain-containing protein</fullName>
    </recommendedName>
</protein>
<feature type="domain" description="TOD1/MUCI70 glycosyltransferase-like" evidence="1">
    <location>
        <begin position="53"/>
        <end position="134"/>
    </location>
</feature>
<dbReference type="Gramene" id="Bo4g129670.1">
    <property type="protein sequence ID" value="Bo4g129670.1"/>
    <property type="gene ID" value="Bo4g129670"/>
</dbReference>
<reference evidence="2 3" key="1">
    <citation type="journal article" date="2014" name="Genome Biol.">
        <title>Transcriptome and methylome profiling reveals relics of genome dominance in the mesopolyploid Brassica oleracea.</title>
        <authorList>
            <person name="Parkin I.A."/>
            <person name="Koh C."/>
            <person name="Tang H."/>
            <person name="Robinson S.J."/>
            <person name="Kagale S."/>
            <person name="Clarke W.E."/>
            <person name="Town C.D."/>
            <person name="Nixon J."/>
            <person name="Krishnakumar V."/>
            <person name="Bidwell S.L."/>
            <person name="Denoeud F."/>
            <person name="Belcram H."/>
            <person name="Links M.G."/>
            <person name="Just J."/>
            <person name="Clarke C."/>
            <person name="Bender T."/>
            <person name="Huebert T."/>
            <person name="Mason A.S."/>
            <person name="Pires J.C."/>
            <person name="Barker G."/>
            <person name="Moore J."/>
            <person name="Walley P.G."/>
            <person name="Manoli S."/>
            <person name="Batley J."/>
            <person name="Edwards D."/>
            <person name="Nelson M.N."/>
            <person name="Wang X."/>
            <person name="Paterson A.H."/>
            <person name="King G."/>
            <person name="Bancroft I."/>
            <person name="Chalhoub B."/>
            <person name="Sharpe A.G."/>
        </authorList>
    </citation>
    <scope>NUCLEOTIDE SEQUENCE</scope>
    <source>
        <strain evidence="2 3">cv. TO1000</strain>
    </source>
</reference>
<accession>A0A0D3BYW4</accession>
<dbReference type="Pfam" id="PF04765">
    <property type="entry name" value="TOD1_MUCI70"/>
    <property type="match status" value="1"/>
</dbReference>
<evidence type="ECO:0000259" key="1">
    <source>
        <dbReference type="Pfam" id="PF04765"/>
    </source>
</evidence>
<dbReference type="InterPro" id="IPR006852">
    <property type="entry name" value="TOD1_MUCI70"/>
</dbReference>
<dbReference type="OMA" id="YQELEGC"/>
<dbReference type="Proteomes" id="UP000032141">
    <property type="component" value="Chromosome C4"/>
</dbReference>
<dbReference type="AlphaFoldDB" id="A0A0D3BYW4"/>
<dbReference type="EnsemblPlants" id="Bo4g129670.1">
    <property type="protein sequence ID" value="Bo4g129670.1"/>
    <property type="gene ID" value="Bo4g129670"/>
</dbReference>